<dbReference type="Pfam" id="PF25053">
    <property type="entry name" value="DUF7791"/>
    <property type="match status" value="1"/>
</dbReference>
<accession>A0A2V1DEP5</accession>
<evidence type="ECO:0000256" key="1">
    <source>
        <dbReference type="ARBA" id="ARBA00022737"/>
    </source>
</evidence>
<name>A0A2V1DEP5_9PLEO</name>
<dbReference type="EMBL" id="KZ805462">
    <property type="protein sequence ID" value="PVH96511.1"/>
    <property type="molecule type" value="Genomic_DNA"/>
</dbReference>
<gene>
    <name evidence="4" type="ORF">DM02DRAFT_631904</name>
</gene>
<evidence type="ECO:0000313" key="4">
    <source>
        <dbReference type="EMBL" id="PVH96511.1"/>
    </source>
</evidence>
<keyword evidence="1" id="KW-0677">Repeat</keyword>
<dbReference type="STRING" id="97972.A0A2V1DEP5"/>
<keyword evidence="5" id="KW-1185">Reference proteome</keyword>
<evidence type="ECO:0000259" key="3">
    <source>
        <dbReference type="Pfam" id="PF25053"/>
    </source>
</evidence>
<dbReference type="PANTHER" id="PTHR10039">
    <property type="entry name" value="AMELOGENIN"/>
    <property type="match status" value="1"/>
</dbReference>
<proteinExistence type="predicted"/>
<dbReference type="PANTHER" id="PTHR10039:SF5">
    <property type="entry name" value="NACHT DOMAIN-CONTAINING PROTEIN"/>
    <property type="match status" value="1"/>
</dbReference>
<sequence>MSQPIALALAVVQAIDFADKLLSKDHPIYYSDKGANPGSFAVLNNISNNLYRLSAKITDNVSNRSSPDRKSTSKINEGALSRLAHQTKEITATLTDVVLQAQAKLNFGEPKYLTARDALGTVMKEKEMTFMKKSLGAIRSEVDAAVLLVLRQSLDQPNEKGLPLFIGEDTRTQHWGRWQNKAIDSVNVNGWSPKNKQHVEEFSRLVDTFITSENEAHFRNEIFANLHFAEQDDRLHSINAPHENTFQWILEPRYQKDTKLLEWLGATGGQNLFWLTGKAGSGKSTLLKYLFRNENLFPKLEEWSGHTPGILAGFFIWNNGTNLQRTTAGLLRSLLYETLQDMIYGPLEQDPDIVQSLFDDRWRQFKSYGAGLHPFPLPELRKAFETLVSDTSKKFFFMIDGLDELEDNPSNAIDLLLSITSRENVKVCVSCRPTPVFEQHFQDRTKLYLDQWTRPGILSYVLNAFDQNDVMFGIPDEQSDGTRERAIINTLVDKAGGTYLWASLGTELLIQTTKETDDVQTISNRVDALPATVDALLSYIIDNMDARALEQASRLFRLVDAHGYPSILPLCFATDQDTKSSLSNEPQPLTMSEILSRTSVMRNLLKSTCKNLLSIFEAQAPEGNLIADATASDLVHFRVNYTHRFIKDFIEGDSIKQKILAATGYDSLNTDENWANAHLWSLKTVLTKGSKIQIWEPLADCIEHALRLEASTKRVRLSYLDEVSATLDHYLFSNPISSLELPCTHNVTISSFFDLAVWLNLSGYIRIKVKTADRKMIRHGSEFNKDMRKMLGVGGEEKWINGRGRLREAYQKSDPELNALLKEYRKTMRITSPKITADMPEWV</sequence>
<dbReference type="Gene3D" id="3.40.50.300">
    <property type="entry name" value="P-loop containing nucleotide triphosphate hydrolases"/>
    <property type="match status" value="1"/>
</dbReference>
<dbReference type="InterPro" id="IPR027417">
    <property type="entry name" value="P-loop_NTPase"/>
</dbReference>
<evidence type="ECO:0000259" key="2">
    <source>
        <dbReference type="Pfam" id="PF24883"/>
    </source>
</evidence>
<protein>
    <submittedName>
        <fullName evidence="4">Uncharacterized protein</fullName>
    </submittedName>
</protein>
<dbReference type="InterPro" id="IPR056884">
    <property type="entry name" value="NPHP3-like_N"/>
</dbReference>
<feature type="domain" description="DUF7791" evidence="3">
    <location>
        <begin position="552"/>
        <end position="685"/>
    </location>
</feature>
<dbReference type="SUPFAM" id="SSF52540">
    <property type="entry name" value="P-loop containing nucleoside triphosphate hydrolases"/>
    <property type="match status" value="1"/>
</dbReference>
<dbReference type="Proteomes" id="UP000244855">
    <property type="component" value="Unassembled WGS sequence"/>
</dbReference>
<feature type="domain" description="Nephrocystin 3-like N-terminal" evidence="2">
    <location>
        <begin position="245"/>
        <end position="432"/>
    </location>
</feature>
<evidence type="ECO:0000313" key="5">
    <source>
        <dbReference type="Proteomes" id="UP000244855"/>
    </source>
</evidence>
<dbReference type="AlphaFoldDB" id="A0A2V1DEP5"/>
<organism evidence="4 5">
    <name type="scientific">Periconia macrospinosa</name>
    <dbReference type="NCBI Taxonomy" id="97972"/>
    <lineage>
        <taxon>Eukaryota</taxon>
        <taxon>Fungi</taxon>
        <taxon>Dikarya</taxon>
        <taxon>Ascomycota</taxon>
        <taxon>Pezizomycotina</taxon>
        <taxon>Dothideomycetes</taxon>
        <taxon>Pleosporomycetidae</taxon>
        <taxon>Pleosporales</taxon>
        <taxon>Massarineae</taxon>
        <taxon>Periconiaceae</taxon>
        <taxon>Periconia</taxon>
    </lineage>
</organism>
<dbReference type="InterPro" id="IPR056693">
    <property type="entry name" value="DUF7791"/>
</dbReference>
<dbReference type="Pfam" id="PF24883">
    <property type="entry name" value="NPHP3_N"/>
    <property type="match status" value="1"/>
</dbReference>
<reference evidence="4 5" key="1">
    <citation type="journal article" date="2018" name="Sci. Rep.">
        <title>Comparative genomics provides insights into the lifestyle and reveals functional heterogeneity of dark septate endophytic fungi.</title>
        <authorList>
            <person name="Knapp D.G."/>
            <person name="Nemeth J.B."/>
            <person name="Barry K."/>
            <person name="Hainaut M."/>
            <person name="Henrissat B."/>
            <person name="Johnson J."/>
            <person name="Kuo A."/>
            <person name="Lim J.H.P."/>
            <person name="Lipzen A."/>
            <person name="Nolan M."/>
            <person name="Ohm R.A."/>
            <person name="Tamas L."/>
            <person name="Grigoriev I.V."/>
            <person name="Spatafora J.W."/>
            <person name="Nagy L.G."/>
            <person name="Kovacs G.M."/>
        </authorList>
    </citation>
    <scope>NUCLEOTIDE SEQUENCE [LARGE SCALE GENOMIC DNA]</scope>
    <source>
        <strain evidence="4 5">DSE2036</strain>
    </source>
</reference>
<dbReference type="OrthoDB" id="443402at2759"/>